<evidence type="ECO:0000313" key="1">
    <source>
        <dbReference type="EMBL" id="KYR02987.1"/>
    </source>
</evidence>
<dbReference type="AlphaFoldDB" id="A0A152AA90"/>
<name>A0A152AA90_TIELA</name>
<sequence length="791" mass="92029">MSYNDLKEKLLDLERPPIGGSYFFEEQLYLKKKDDTLQSLDHSPIKIKFNSDSKSFDLPIKENYLLEIIENYGVSENEHNVWEIPIESFEIDKWEDTEILKNIDQLGIADDSDIRLELVKFYILGQDCDYVPKIKDDKYFATAYLSMSSIQHIGGNLTLGHGDEAFIVNFKSEEREMFDVNCVIYFNDVNVKMETISQGYRICLLYGISNSKSLKPSASLLYPIEKVEKAVNLLASTFYSNDAKGHLDKQQITAPPYLLYIRDEYDDDEKTFRYWIQRAKKHFKVFVFKCIVSVEKHITITNHYNNTYEESFYVHARNLRWRQYQLERGGVEIDNDLMFPLKAHEFESDQEIVLNDITRKINYVDKEGLIIFPKVSSQKVLSDESLSTYIQQRIKKRQNRGKSIYDDVTVDLVCSMKGVFKGFEQYIKSLPIDRKTQFYHNSFPTSLTQFLSPTGTSIAKFIQEQSASGCLKYVTKENILQKLSIIQPLSIADIRALLDQRQDYPELFDIPIQKWCLNLIMSQPKGFLGLKIEEFKTVIIPLSDDQNHFAKILLDHYRTEISSSTPNVYSIVKYSEIVKLLEESIVGDFLKETYTTFNIEALGVGISSDRLLIYWIVHMFFPPSYQALLVEKLVQFVKPKQLAELLELVYNTLGLSQNIPYNFNMDAYKELCRYTSEQMNQELQHMKVTSYSLTIQVPNCMKKKKCILCDEVNKFIADPYQRTFSQKGEKRSHVDSVIQSLKGSAIETSTGAKYLITFKKSNSHGDTIYKDQYDIFKHRINFLDQLSKVLF</sequence>
<proteinExistence type="predicted"/>
<comment type="caution">
    <text evidence="1">The sequence shown here is derived from an EMBL/GenBank/DDBJ whole genome shotgun (WGS) entry which is preliminary data.</text>
</comment>
<dbReference type="InParanoid" id="A0A152AA90"/>
<dbReference type="Proteomes" id="UP000076078">
    <property type="component" value="Unassembled WGS sequence"/>
</dbReference>
<evidence type="ECO:0000313" key="2">
    <source>
        <dbReference type="Proteomes" id="UP000076078"/>
    </source>
</evidence>
<gene>
    <name evidence="1" type="ORF">DLAC_00473</name>
</gene>
<protein>
    <submittedName>
        <fullName evidence="1">Uncharacterized protein</fullName>
    </submittedName>
</protein>
<dbReference type="EMBL" id="LODT01000001">
    <property type="protein sequence ID" value="KYR02987.1"/>
    <property type="molecule type" value="Genomic_DNA"/>
</dbReference>
<keyword evidence="2" id="KW-1185">Reference proteome</keyword>
<organism evidence="1 2">
    <name type="scientific">Tieghemostelium lacteum</name>
    <name type="common">Slime mold</name>
    <name type="synonym">Dictyostelium lacteum</name>
    <dbReference type="NCBI Taxonomy" id="361077"/>
    <lineage>
        <taxon>Eukaryota</taxon>
        <taxon>Amoebozoa</taxon>
        <taxon>Evosea</taxon>
        <taxon>Eumycetozoa</taxon>
        <taxon>Dictyostelia</taxon>
        <taxon>Dictyosteliales</taxon>
        <taxon>Raperosteliaceae</taxon>
        <taxon>Tieghemostelium</taxon>
    </lineage>
</organism>
<accession>A0A152AA90</accession>
<reference evidence="1 2" key="1">
    <citation type="submission" date="2015-12" db="EMBL/GenBank/DDBJ databases">
        <title>Dictyostelia acquired genes for synthesis and detection of signals that induce cell-type specialization by lateral gene transfer from prokaryotes.</title>
        <authorList>
            <person name="Gloeckner G."/>
            <person name="Schaap P."/>
        </authorList>
    </citation>
    <scope>NUCLEOTIDE SEQUENCE [LARGE SCALE GENOMIC DNA]</scope>
    <source>
        <strain evidence="1 2">TK</strain>
    </source>
</reference>